<dbReference type="SUPFAM" id="SSF56300">
    <property type="entry name" value="Metallo-dependent phosphatases"/>
    <property type="match status" value="1"/>
</dbReference>
<accession>A0ABN1VNH2</accession>
<comment type="caution">
    <text evidence="1">The sequence shown here is derived from an EMBL/GenBank/DDBJ whole genome shotgun (WGS) entry which is preliminary data.</text>
</comment>
<dbReference type="InterPro" id="IPR029052">
    <property type="entry name" value="Metallo-depent_PP-like"/>
</dbReference>
<evidence type="ECO:0000313" key="1">
    <source>
        <dbReference type="EMBL" id="GAA1214727.1"/>
    </source>
</evidence>
<dbReference type="Gene3D" id="3.60.21.10">
    <property type="match status" value="1"/>
</dbReference>
<protein>
    <submittedName>
        <fullName evidence="1">TIGR03767 family metallophosphoesterase</fullName>
    </submittedName>
</protein>
<organism evidence="1 2">
    <name type="scientific">Kitasatospora nipponensis</name>
    <dbReference type="NCBI Taxonomy" id="258049"/>
    <lineage>
        <taxon>Bacteria</taxon>
        <taxon>Bacillati</taxon>
        <taxon>Actinomycetota</taxon>
        <taxon>Actinomycetes</taxon>
        <taxon>Kitasatosporales</taxon>
        <taxon>Streptomycetaceae</taxon>
        <taxon>Kitasatospora</taxon>
    </lineage>
</organism>
<dbReference type="EMBL" id="BAAALF010000001">
    <property type="protein sequence ID" value="GAA1214727.1"/>
    <property type="molecule type" value="Genomic_DNA"/>
</dbReference>
<dbReference type="InterPro" id="IPR022506">
    <property type="entry name" value="Metallophosphoesterase_PPA1498"/>
</dbReference>
<evidence type="ECO:0000313" key="2">
    <source>
        <dbReference type="Proteomes" id="UP001500037"/>
    </source>
</evidence>
<name>A0ABN1VNH2_9ACTN</name>
<sequence length="553" mass="61140">MGGSHHTTLHRTLGAGRILRQGTERPYRELTLQDGESHIVRDDLLGRGWEAPPVRERRSLVCVGHVTDLQIADVQSPVRFEFFNREFDDPRFAALVPVQRPQEALTVHAVDAVVRTLNGLDGSPVTGTPLSLVVTTGDAIDNAQWNEMQMFLALLEGGRVRPNSGGPGYEGVQGLDWPDRIFWRPEGEGPQGPDLWRERYGFPHHPGLLRAAIAEFDAPGLQLPWLACFGNHEALTQGVGALTRPLLEYLVGGRKPVDLPSGLDRDRALDLFTEHPEAFLSGRQQPITPDIARRGITRAEFVAEHFRMGGRPYGHGFTQENLREGTAYYTHDDPDSGVRMIGLDTNCLAGGADGCLDAEQGRWLEQQLVEVHSRYRRADGTEVRTSHEDRLVVVFSHHGPDTLMNRRGLAADSSGPLPLVGAEDLVALLHRFPNVVLWLNGHTHVNTVRPRPNPNDTGRGFWEVTTCAVIDWPCQARLVELVDNGDGTLSVLCTMVDHDTPARPDPADERTWLASLHREIAANVPWSGLTSAMAGARTDRNVDLLLPFPFGRP</sequence>
<keyword evidence="2" id="KW-1185">Reference proteome</keyword>
<proteinExistence type="predicted"/>
<dbReference type="RefSeq" id="WP_344437541.1">
    <property type="nucleotide sequence ID" value="NZ_BAAALF010000001.1"/>
</dbReference>
<dbReference type="Proteomes" id="UP001500037">
    <property type="component" value="Unassembled WGS sequence"/>
</dbReference>
<dbReference type="NCBIfam" id="TIGR03767">
    <property type="entry name" value="P_acnes_RR"/>
    <property type="match status" value="1"/>
</dbReference>
<gene>
    <name evidence="1" type="ORF">GCM10009665_00610</name>
</gene>
<reference evidence="1 2" key="1">
    <citation type="journal article" date="2019" name="Int. J. Syst. Evol. Microbiol.">
        <title>The Global Catalogue of Microorganisms (GCM) 10K type strain sequencing project: providing services to taxonomists for standard genome sequencing and annotation.</title>
        <authorList>
            <consortium name="The Broad Institute Genomics Platform"/>
            <consortium name="The Broad Institute Genome Sequencing Center for Infectious Disease"/>
            <person name="Wu L."/>
            <person name="Ma J."/>
        </authorList>
    </citation>
    <scope>NUCLEOTIDE SEQUENCE [LARGE SCALE GENOMIC DNA]</scope>
    <source>
        <strain evidence="1 2">JCM 13004</strain>
    </source>
</reference>